<dbReference type="InterPro" id="IPR000914">
    <property type="entry name" value="SBP_5_dom"/>
</dbReference>
<protein>
    <submittedName>
        <fullName evidence="3">ABC transporter substrate-binding protein</fullName>
    </submittedName>
</protein>
<dbReference type="PANTHER" id="PTHR30290">
    <property type="entry name" value="PERIPLASMIC BINDING COMPONENT OF ABC TRANSPORTER"/>
    <property type="match status" value="1"/>
</dbReference>
<dbReference type="InterPro" id="IPR030678">
    <property type="entry name" value="Peptide/Ni-bd"/>
</dbReference>
<dbReference type="PROSITE" id="PS51257">
    <property type="entry name" value="PROKAR_LIPOPROTEIN"/>
    <property type="match status" value="1"/>
</dbReference>
<dbReference type="Pfam" id="PF00496">
    <property type="entry name" value="SBP_bac_5"/>
    <property type="match status" value="1"/>
</dbReference>
<keyword evidence="1" id="KW-0732">Signal</keyword>
<keyword evidence="4" id="KW-1185">Reference proteome</keyword>
<dbReference type="Gene3D" id="3.40.190.10">
    <property type="entry name" value="Periplasmic binding protein-like II"/>
    <property type="match status" value="1"/>
</dbReference>
<gene>
    <name evidence="3" type="ORF">ACFQS1_27565</name>
</gene>
<dbReference type="PIRSF" id="PIRSF002741">
    <property type="entry name" value="MppA"/>
    <property type="match status" value="1"/>
</dbReference>
<feature type="signal peptide" evidence="1">
    <location>
        <begin position="1"/>
        <end position="28"/>
    </location>
</feature>
<dbReference type="SUPFAM" id="SSF53850">
    <property type="entry name" value="Periplasmic binding protein-like II"/>
    <property type="match status" value="1"/>
</dbReference>
<evidence type="ECO:0000256" key="1">
    <source>
        <dbReference type="SAM" id="SignalP"/>
    </source>
</evidence>
<sequence length="545" mass="59804">MSPRKFRRLRWLGVVLTAALAAGTAACSADSSTSQGGTTNPTFVYAAAGVPAGLDVWKHYEGDASRLVMYEWASTLVEFDANKVAGGGCDRLADASNLSPRLAEKWDYSPDRKQLLFTLRQGVQSPAGNAMTAQDVVWTLDRANKLSNVARFLMFDVAKFDKTKPFEAKDDRTVAVNLTQPTSLDVAIFTYPMLGVIDSTEAKKNANGEEWAETYLATAMPNFGPWKLDQLQPSSQIDLSPNPNFWDKANRGNLGKLVIRSVPDASTRLQLVETGQADYAERLSFDQYTQVDKSDRAQLINCVSPNRDTLMLNQKSGPFTDPNVRKAISMAIDRQALVTGVYKGLFKPATTGLSEVYWTPGPDAKKFEFDPEQAKTLLQQAGVGNLSFEILASPTRPGAYAQSLAVQIQNMLKNVGVTASVKVIPGATEFSDTYFKGNYQGVIYLEPPAVGDPFYSLNLYNTTVSFQNSFGYNNKQYDELVAKVLTTAPGPDRDALLAQASDLIVETTPQVYLVEQRYLHALGANVQGYQNTPTGQLFTYRMKKG</sequence>
<name>A0ABW2HX35_9ACTN</name>
<organism evidence="3 4">
    <name type="scientific">Paractinoplanes rhizophilus</name>
    <dbReference type="NCBI Taxonomy" id="1416877"/>
    <lineage>
        <taxon>Bacteria</taxon>
        <taxon>Bacillati</taxon>
        <taxon>Actinomycetota</taxon>
        <taxon>Actinomycetes</taxon>
        <taxon>Micromonosporales</taxon>
        <taxon>Micromonosporaceae</taxon>
        <taxon>Paractinoplanes</taxon>
    </lineage>
</organism>
<evidence type="ECO:0000259" key="2">
    <source>
        <dbReference type="Pfam" id="PF00496"/>
    </source>
</evidence>
<dbReference type="Gene3D" id="3.10.105.10">
    <property type="entry name" value="Dipeptide-binding Protein, Domain 3"/>
    <property type="match status" value="1"/>
</dbReference>
<accession>A0ABW2HX35</accession>
<dbReference type="Gene3D" id="3.90.76.10">
    <property type="entry name" value="Dipeptide-binding Protein, Domain 1"/>
    <property type="match status" value="1"/>
</dbReference>
<dbReference type="EMBL" id="JBHTBJ010000025">
    <property type="protein sequence ID" value="MFC7277763.1"/>
    <property type="molecule type" value="Genomic_DNA"/>
</dbReference>
<comment type="caution">
    <text evidence="3">The sequence shown here is derived from an EMBL/GenBank/DDBJ whole genome shotgun (WGS) entry which is preliminary data.</text>
</comment>
<evidence type="ECO:0000313" key="4">
    <source>
        <dbReference type="Proteomes" id="UP001596548"/>
    </source>
</evidence>
<feature type="domain" description="Solute-binding protein family 5" evidence="2">
    <location>
        <begin position="98"/>
        <end position="463"/>
    </location>
</feature>
<reference evidence="4" key="1">
    <citation type="journal article" date="2019" name="Int. J. Syst. Evol. Microbiol.">
        <title>The Global Catalogue of Microorganisms (GCM) 10K type strain sequencing project: providing services to taxonomists for standard genome sequencing and annotation.</title>
        <authorList>
            <consortium name="The Broad Institute Genomics Platform"/>
            <consortium name="The Broad Institute Genome Sequencing Center for Infectious Disease"/>
            <person name="Wu L."/>
            <person name="Ma J."/>
        </authorList>
    </citation>
    <scope>NUCLEOTIDE SEQUENCE [LARGE SCALE GENOMIC DNA]</scope>
    <source>
        <strain evidence="4">XZYJT-10</strain>
    </source>
</reference>
<feature type="chain" id="PRO_5046086274" evidence="1">
    <location>
        <begin position="29"/>
        <end position="545"/>
    </location>
</feature>
<dbReference type="RefSeq" id="WP_378973773.1">
    <property type="nucleotide sequence ID" value="NZ_JBHTBJ010000025.1"/>
</dbReference>
<evidence type="ECO:0000313" key="3">
    <source>
        <dbReference type="EMBL" id="MFC7277763.1"/>
    </source>
</evidence>
<dbReference type="InterPro" id="IPR039424">
    <property type="entry name" value="SBP_5"/>
</dbReference>
<dbReference type="Proteomes" id="UP001596548">
    <property type="component" value="Unassembled WGS sequence"/>
</dbReference>
<dbReference type="CDD" id="cd08512">
    <property type="entry name" value="PBP2_NikA_DppA_OppA_like_7"/>
    <property type="match status" value="1"/>
</dbReference>
<proteinExistence type="predicted"/>